<dbReference type="PANTHER" id="PTHR42879">
    <property type="entry name" value="3-OXOACYL-(ACYL-CARRIER-PROTEIN) REDUCTASE"/>
    <property type="match status" value="1"/>
</dbReference>
<dbReference type="InterPro" id="IPR020904">
    <property type="entry name" value="Sc_DH/Rdtase_CS"/>
</dbReference>
<name>A0A3A8JPQ1_9BACT</name>
<dbReference type="OrthoDB" id="658698at2"/>
<organism evidence="2 3">
    <name type="scientific">Corallococcus carmarthensis</name>
    <dbReference type="NCBI Taxonomy" id="2316728"/>
    <lineage>
        <taxon>Bacteria</taxon>
        <taxon>Pseudomonadati</taxon>
        <taxon>Myxococcota</taxon>
        <taxon>Myxococcia</taxon>
        <taxon>Myxococcales</taxon>
        <taxon>Cystobacterineae</taxon>
        <taxon>Myxococcaceae</taxon>
        <taxon>Corallococcus</taxon>
    </lineage>
</organism>
<sequence length="270" mass="28299">MSTTATPRFLIDPREFADQRVLVTGETKGAGQAIVRRLSAAGAVTVAVARTALPEGESTPGFFVQADLCTPEGVDTVVRQVQDKVGGIDILVHNLGGSSAPGGGFAMLTEQHWQDELSLNLLAAVRLDRALIPPMLERGRGVVLHISSIQRRLPLPDSTIAYAAAKAALSTYSKALSKELGPRGIRVNSIAPGWIRTTAAEALVKRISEHAGTGEAAARQSIMDALGGIPLGRPAWPEEVAELVAFLASERAASIHGSEYAIDGGTVPTV</sequence>
<dbReference type="PRINTS" id="PR00081">
    <property type="entry name" value="GDHRDH"/>
</dbReference>
<evidence type="ECO:0000313" key="2">
    <source>
        <dbReference type="EMBL" id="RKG97689.1"/>
    </source>
</evidence>
<dbReference type="AlphaFoldDB" id="A0A3A8JPQ1"/>
<comment type="similarity">
    <text evidence="1">Belongs to the short-chain dehydrogenases/reductases (SDR) family.</text>
</comment>
<reference evidence="3" key="1">
    <citation type="submission" date="2018-09" db="EMBL/GenBank/DDBJ databases">
        <authorList>
            <person name="Livingstone P.G."/>
            <person name="Whitworth D.E."/>
        </authorList>
    </citation>
    <scope>NUCLEOTIDE SEQUENCE [LARGE SCALE GENOMIC DNA]</scope>
    <source>
        <strain evidence="3">CA043D</strain>
    </source>
</reference>
<protein>
    <submittedName>
        <fullName evidence="2">SDR family oxidoreductase</fullName>
    </submittedName>
</protein>
<proteinExistence type="inferred from homology"/>
<dbReference type="InterPro" id="IPR036291">
    <property type="entry name" value="NAD(P)-bd_dom_sf"/>
</dbReference>
<keyword evidence="3" id="KW-1185">Reference proteome</keyword>
<dbReference type="Proteomes" id="UP000268313">
    <property type="component" value="Unassembled WGS sequence"/>
</dbReference>
<dbReference type="EMBL" id="RAWE01000167">
    <property type="protein sequence ID" value="RKG97689.1"/>
    <property type="molecule type" value="Genomic_DNA"/>
</dbReference>
<dbReference type="InterPro" id="IPR002347">
    <property type="entry name" value="SDR_fam"/>
</dbReference>
<evidence type="ECO:0000256" key="1">
    <source>
        <dbReference type="ARBA" id="ARBA00006484"/>
    </source>
</evidence>
<dbReference type="FunFam" id="3.40.50.720:FF:000084">
    <property type="entry name" value="Short-chain dehydrogenase reductase"/>
    <property type="match status" value="1"/>
</dbReference>
<dbReference type="NCBIfam" id="NF005095">
    <property type="entry name" value="PRK06523.1"/>
    <property type="match status" value="1"/>
</dbReference>
<dbReference type="PROSITE" id="PS00061">
    <property type="entry name" value="ADH_SHORT"/>
    <property type="match status" value="1"/>
</dbReference>
<accession>A0A3A8JPQ1</accession>
<dbReference type="Pfam" id="PF13561">
    <property type="entry name" value="adh_short_C2"/>
    <property type="match status" value="1"/>
</dbReference>
<dbReference type="Gene3D" id="3.40.50.720">
    <property type="entry name" value="NAD(P)-binding Rossmann-like Domain"/>
    <property type="match status" value="1"/>
</dbReference>
<dbReference type="PANTHER" id="PTHR42879:SF6">
    <property type="entry name" value="NADPH-DEPENDENT REDUCTASE BACG"/>
    <property type="match status" value="1"/>
</dbReference>
<gene>
    <name evidence="2" type="ORF">D7X32_31945</name>
</gene>
<dbReference type="PRINTS" id="PR00080">
    <property type="entry name" value="SDRFAMILY"/>
</dbReference>
<dbReference type="SUPFAM" id="SSF51735">
    <property type="entry name" value="NAD(P)-binding Rossmann-fold domains"/>
    <property type="match status" value="1"/>
</dbReference>
<dbReference type="GO" id="GO:0032787">
    <property type="term" value="P:monocarboxylic acid metabolic process"/>
    <property type="evidence" value="ECO:0007669"/>
    <property type="project" value="UniProtKB-ARBA"/>
</dbReference>
<evidence type="ECO:0000313" key="3">
    <source>
        <dbReference type="Proteomes" id="UP000268313"/>
    </source>
</evidence>
<dbReference type="RefSeq" id="WP_120606353.1">
    <property type="nucleotide sequence ID" value="NZ_RAWE01000167.1"/>
</dbReference>
<comment type="caution">
    <text evidence="2">The sequence shown here is derived from an EMBL/GenBank/DDBJ whole genome shotgun (WGS) entry which is preliminary data.</text>
</comment>
<dbReference type="InterPro" id="IPR050259">
    <property type="entry name" value="SDR"/>
</dbReference>